<dbReference type="InterPro" id="IPR036388">
    <property type="entry name" value="WH-like_DNA-bd_sf"/>
</dbReference>
<dbReference type="SUPFAM" id="SSF56281">
    <property type="entry name" value="Metallo-hydrolase/oxidoreductase"/>
    <property type="match status" value="1"/>
</dbReference>
<feature type="domain" description="Metallo-beta-lactamase" evidence="1">
    <location>
        <begin position="49"/>
        <end position="268"/>
    </location>
</feature>
<dbReference type="GO" id="GO:0004416">
    <property type="term" value="F:hydroxyacylglutathione hydrolase activity"/>
    <property type="evidence" value="ECO:0007669"/>
    <property type="project" value="UniProtKB-EC"/>
</dbReference>
<protein>
    <submittedName>
        <fullName evidence="2">Hydroxyacylglutathione hydrolase</fullName>
        <ecNumber evidence="2">3.1.2.6</ecNumber>
    </submittedName>
</protein>
<dbReference type="InterPro" id="IPR036866">
    <property type="entry name" value="RibonucZ/Hydroxyglut_hydro"/>
</dbReference>
<gene>
    <name evidence="2" type="primary">gloB_1</name>
    <name evidence="2" type="ORF">PTE30175_01719</name>
</gene>
<dbReference type="OrthoDB" id="2971563at2"/>
<dbReference type="PANTHER" id="PTHR23131:SF4">
    <property type="entry name" value="METALLO-BETA-LACTAMASE SUPERFAMILY POTEIN"/>
    <property type="match status" value="1"/>
</dbReference>
<accession>A0A5E4U484</accession>
<reference evidence="2 3" key="1">
    <citation type="submission" date="2019-08" db="EMBL/GenBank/DDBJ databases">
        <authorList>
            <person name="Peeters C."/>
        </authorList>
    </citation>
    <scope>NUCLEOTIDE SEQUENCE [LARGE SCALE GENOMIC DNA]</scope>
    <source>
        <strain evidence="2 3">LMG 30175</strain>
    </source>
</reference>
<organism evidence="2 3">
    <name type="scientific">Pandoraea terrae</name>
    <dbReference type="NCBI Taxonomy" id="1537710"/>
    <lineage>
        <taxon>Bacteria</taxon>
        <taxon>Pseudomonadati</taxon>
        <taxon>Pseudomonadota</taxon>
        <taxon>Betaproteobacteria</taxon>
        <taxon>Burkholderiales</taxon>
        <taxon>Burkholderiaceae</taxon>
        <taxon>Pandoraea</taxon>
    </lineage>
</organism>
<dbReference type="InterPro" id="IPR050662">
    <property type="entry name" value="Sec-metab_biosynth-thioest"/>
</dbReference>
<evidence type="ECO:0000313" key="3">
    <source>
        <dbReference type="Proteomes" id="UP000414233"/>
    </source>
</evidence>
<dbReference type="EC" id="3.1.2.6" evidence="2"/>
<keyword evidence="3" id="KW-1185">Reference proteome</keyword>
<dbReference type="Pfam" id="PF21221">
    <property type="entry name" value="B_lactamase-like_C"/>
    <property type="match status" value="1"/>
</dbReference>
<dbReference type="SMART" id="SM00849">
    <property type="entry name" value="Lactamase_B"/>
    <property type="match status" value="1"/>
</dbReference>
<dbReference type="EMBL" id="CABPRZ010000006">
    <property type="protein sequence ID" value="VVD94302.1"/>
    <property type="molecule type" value="Genomic_DNA"/>
</dbReference>
<dbReference type="InterPro" id="IPR048933">
    <property type="entry name" value="B_lactamase-like_C"/>
</dbReference>
<proteinExistence type="predicted"/>
<dbReference type="Proteomes" id="UP000414233">
    <property type="component" value="Unassembled WGS sequence"/>
</dbReference>
<evidence type="ECO:0000259" key="1">
    <source>
        <dbReference type="SMART" id="SM00849"/>
    </source>
</evidence>
<dbReference type="Gene3D" id="3.60.15.10">
    <property type="entry name" value="Ribonuclease Z/Hydroxyacylglutathione hydrolase-like"/>
    <property type="match status" value="1"/>
</dbReference>
<dbReference type="PANTHER" id="PTHR23131">
    <property type="entry name" value="ENDORIBONUCLEASE LACTB2"/>
    <property type="match status" value="1"/>
</dbReference>
<dbReference type="Gene3D" id="1.10.10.10">
    <property type="entry name" value="Winged helix-like DNA-binding domain superfamily/Winged helix DNA-binding domain"/>
    <property type="match status" value="1"/>
</dbReference>
<dbReference type="Pfam" id="PF00753">
    <property type="entry name" value="Lactamase_B"/>
    <property type="match status" value="1"/>
</dbReference>
<sequence>MSDETLISPLEDRPVLDYPCGEPPAPGLATEIASGVLWVQMPMPGKLNHINLWALRDHNGWAAVDVGLQTSETAASWRKLFSQGGALAQSGLTRIFVTHMHLDHIGMAGWLTRKFGCRLWITRLEYLMCRVLTADIGREAPDDGVQFYRRAGWDDDAIETYRVRFGDFGKFVHALPDSYRRLHDDELLNIGGRQWQVIVGNGHSPEHACFYCAELNLLISGDQVLPRISSNVSVFPTEPDANPMADWLASIEKLRQNVPDDVLVLPAHNEPFRGLHARLDYLARSVHAALDRLRNALVQPKRAVDVFEELFSRPIGSEPELLRMATGESVAHLNYLLHGGEVHMEVGPDGCAWYRMK</sequence>
<keyword evidence="2" id="KW-0378">Hydrolase</keyword>
<name>A0A5E4U484_9BURK</name>
<dbReference type="RefSeq" id="WP_150696657.1">
    <property type="nucleotide sequence ID" value="NZ_CABPRZ010000006.1"/>
</dbReference>
<evidence type="ECO:0000313" key="2">
    <source>
        <dbReference type="EMBL" id="VVD94302.1"/>
    </source>
</evidence>
<dbReference type="InterPro" id="IPR001279">
    <property type="entry name" value="Metallo-B-lactamas"/>
</dbReference>
<dbReference type="AlphaFoldDB" id="A0A5E4U484"/>